<keyword evidence="1" id="KW-0812">Transmembrane</keyword>
<protein>
    <submittedName>
        <fullName evidence="2">Uncharacterized protein</fullName>
    </submittedName>
</protein>
<sequence>MFVISKLLTCKYRLKLLCMAAIYLSCAMLFITLSLDCDEMQPHAKRNKRHEQLPTALWELEAEGQVKCTVRFKWI</sequence>
<feature type="transmembrane region" description="Helical" evidence="1">
    <location>
        <begin position="12"/>
        <end position="35"/>
    </location>
</feature>
<keyword evidence="1" id="KW-0472">Membrane</keyword>
<name>A0A0E9WR87_ANGAN</name>
<proteinExistence type="predicted"/>
<reference evidence="2" key="2">
    <citation type="journal article" date="2015" name="Fish Shellfish Immunol.">
        <title>Early steps in the European eel (Anguilla anguilla)-Vibrio vulnificus interaction in the gills: Role of the RtxA13 toxin.</title>
        <authorList>
            <person name="Callol A."/>
            <person name="Pajuelo D."/>
            <person name="Ebbesson L."/>
            <person name="Teles M."/>
            <person name="MacKenzie S."/>
            <person name="Amaro C."/>
        </authorList>
    </citation>
    <scope>NUCLEOTIDE SEQUENCE</scope>
</reference>
<evidence type="ECO:0000256" key="1">
    <source>
        <dbReference type="SAM" id="Phobius"/>
    </source>
</evidence>
<evidence type="ECO:0000313" key="2">
    <source>
        <dbReference type="EMBL" id="JAH92877.1"/>
    </source>
</evidence>
<dbReference type="EMBL" id="GBXM01015700">
    <property type="protein sequence ID" value="JAH92877.1"/>
    <property type="molecule type" value="Transcribed_RNA"/>
</dbReference>
<dbReference type="AlphaFoldDB" id="A0A0E9WR87"/>
<accession>A0A0E9WR87</accession>
<keyword evidence="1" id="KW-1133">Transmembrane helix</keyword>
<reference evidence="2" key="1">
    <citation type="submission" date="2014-11" db="EMBL/GenBank/DDBJ databases">
        <authorList>
            <person name="Amaro Gonzalez C."/>
        </authorList>
    </citation>
    <scope>NUCLEOTIDE SEQUENCE</scope>
</reference>
<organism evidence="2">
    <name type="scientific">Anguilla anguilla</name>
    <name type="common">European freshwater eel</name>
    <name type="synonym">Muraena anguilla</name>
    <dbReference type="NCBI Taxonomy" id="7936"/>
    <lineage>
        <taxon>Eukaryota</taxon>
        <taxon>Metazoa</taxon>
        <taxon>Chordata</taxon>
        <taxon>Craniata</taxon>
        <taxon>Vertebrata</taxon>
        <taxon>Euteleostomi</taxon>
        <taxon>Actinopterygii</taxon>
        <taxon>Neopterygii</taxon>
        <taxon>Teleostei</taxon>
        <taxon>Anguilliformes</taxon>
        <taxon>Anguillidae</taxon>
        <taxon>Anguilla</taxon>
    </lineage>
</organism>